<gene>
    <name evidence="4" type="ORF">QYE76_018729</name>
</gene>
<feature type="compositionally biased region" description="Polar residues" evidence="1">
    <location>
        <begin position="13"/>
        <end position="27"/>
    </location>
</feature>
<feature type="region of interest" description="Disordered" evidence="1">
    <location>
        <begin position="503"/>
        <end position="601"/>
    </location>
</feature>
<evidence type="ECO:0008006" key="6">
    <source>
        <dbReference type="Google" id="ProtNLM"/>
    </source>
</evidence>
<feature type="region of interest" description="Disordered" evidence="1">
    <location>
        <begin position="1"/>
        <end position="27"/>
    </location>
</feature>
<dbReference type="Proteomes" id="UP001231189">
    <property type="component" value="Unassembled WGS sequence"/>
</dbReference>
<proteinExistence type="predicted"/>
<evidence type="ECO:0000259" key="3">
    <source>
        <dbReference type="Pfam" id="PF03732"/>
    </source>
</evidence>
<evidence type="ECO:0000313" key="5">
    <source>
        <dbReference type="Proteomes" id="UP001231189"/>
    </source>
</evidence>
<feature type="compositionally biased region" description="Low complexity" evidence="1">
    <location>
        <begin position="88"/>
        <end position="101"/>
    </location>
</feature>
<evidence type="ECO:0000313" key="4">
    <source>
        <dbReference type="EMBL" id="KAK1551537.1"/>
    </source>
</evidence>
<feature type="region of interest" description="Disordered" evidence="1">
    <location>
        <begin position="848"/>
        <end position="894"/>
    </location>
</feature>
<dbReference type="InterPro" id="IPR005162">
    <property type="entry name" value="Retrotrans_gag_dom"/>
</dbReference>
<dbReference type="AlphaFoldDB" id="A0AAD8PHE1"/>
<sequence length="894" mass="101530">MGKPRDAKVAILPSTTRKGTTLSTSAALDSPSMISQLVSPPQASRVGISAESENSSDNFDDASTVLDNTGSLGPFLDATIARSRQIENTETPNENTVTPVNSPESNDLDEDYVELDDDFIVKCNATTSRSNLKKLIAQHVVRYKLSPDPKFATSPINIKDKYYYFSLDLSHISIVEKTPFCGTEKESVVEHMNELSTLSSLFSDDVKMRTYFVAKIFPFSLKDDAKIWYNSLPPDSIDSPSCLLDVFFQKYFPASAQHIALQRIYSFDQEDGEKLPEAWARFCSLIRARPGHELEKHDLLDIFYSGLTIESRAYLDSCADCVFRKRTPDEAEELLARISQNHDDWTTPEPTPTPVLKKRGMIELNDEDMREAKKSLMEKGIKSEDVKNLPPIEDLCKIIPPSSTIEVHSLQRFDRGDIPYSKPPDQCLDEFDNYVVKQNNFNMRVENHLMENSQAISKLHDIVERTSNDVKMLVKHFHMIQTQIDQLSKVKNDLLKNTHEEKHAYEVTTRGGASTQDPLYPEGHPKRVEQDSQRTKETSSPSKKKKKKHKTVVESSEPVNDPNSISISDAETESGNEHDKDNDKNDTPDKEEIEKEPEKHVKNKKYTKEDFIAKKHGLLDDFLFLINNVGLSTYMEDERSQYYMLTKIFVESFKFNNTHFTPTVEKSPKALTEHYREVTNDDSRTIQRGKIRNIQLPAIRYFAYYLATSILGRENTSNISSYHLAFLVAALTGNTPYHLGALIARRLSTRGPIYGGIIASRILAHLDLPLNPTDEKLTPVRLDIAAMKSHQFVTTDSSLENIVYKMLFIDGDEREIPLPQADLFSVHRKPWSRSKEEVDEQLRIHGFHQQHDSEDAEPSYGYTVTYPGASSSTYPEQDPSSSYYGDATSWGPWD</sequence>
<dbReference type="EMBL" id="JAUUTY010001772">
    <property type="protein sequence ID" value="KAK1551537.1"/>
    <property type="molecule type" value="Genomic_DNA"/>
</dbReference>
<protein>
    <recommendedName>
        <fullName evidence="6">Retrotransposon gag domain-containing protein</fullName>
    </recommendedName>
</protein>
<evidence type="ECO:0000256" key="1">
    <source>
        <dbReference type="SAM" id="MobiDB-lite"/>
    </source>
</evidence>
<feature type="compositionally biased region" description="Basic and acidic residues" evidence="1">
    <location>
        <begin position="575"/>
        <end position="601"/>
    </location>
</feature>
<feature type="compositionally biased region" description="Polar residues" evidence="1">
    <location>
        <begin position="868"/>
        <end position="883"/>
    </location>
</feature>
<dbReference type="PANTHER" id="PTHR33223">
    <property type="entry name" value="CCHC-TYPE DOMAIN-CONTAINING PROTEIN"/>
    <property type="match status" value="1"/>
</dbReference>
<organism evidence="4 5">
    <name type="scientific">Lolium multiflorum</name>
    <name type="common">Italian ryegrass</name>
    <name type="synonym">Lolium perenne subsp. multiflorum</name>
    <dbReference type="NCBI Taxonomy" id="4521"/>
    <lineage>
        <taxon>Eukaryota</taxon>
        <taxon>Viridiplantae</taxon>
        <taxon>Streptophyta</taxon>
        <taxon>Embryophyta</taxon>
        <taxon>Tracheophyta</taxon>
        <taxon>Spermatophyta</taxon>
        <taxon>Magnoliopsida</taxon>
        <taxon>Liliopsida</taxon>
        <taxon>Poales</taxon>
        <taxon>Poaceae</taxon>
        <taxon>BOP clade</taxon>
        <taxon>Pooideae</taxon>
        <taxon>Poodae</taxon>
        <taxon>Poeae</taxon>
        <taxon>Poeae Chloroplast Group 2 (Poeae type)</taxon>
        <taxon>Loliodinae</taxon>
        <taxon>Loliinae</taxon>
        <taxon>Lolium</taxon>
    </lineage>
</organism>
<keyword evidence="5" id="KW-1185">Reference proteome</keyword>
<name>A0AAD8PHE1_LOLMU</name>
<evidence type="ECO:0000259" key="2">
    <source>
        <dbReference type="Pfam" id="PF03078"/>
    </source>
</evidence>
<dbReference type="Pfam" id="PF03078">
    <property type="entry name" value="ATHILA"/>
    <property type="match status" value="1"/>
</dbReference>
<feature type="region of interest" description="Disordered" evidence="1">
    <location>
        <begin position="87"/>
        <end position="107"/>
    </location>
</feature>
<feature type="region of interest" description="Disordered" evidence="1">
    <location>
        <begin position="39"/>
        <end position="59"/>
    </location>
</feature>
<comment type="caution">
    <text evidence="4">The sequence shown here is derived from an EMBL/GenBank/DDBJ whole genome shotgun (WGS) entry which is preliminary data.</text>
</comment>
<dbReference type="Pfam" id="PF03732">
    <property type="entry name" value="Retrotrans_gag"/>
    <property type="match status" value="1"/>
</dbReference>
<accession>A0AAD8PHE1</accession>
<dbReference type="InterPro" id="IPR004312">
    <property type="entry name" value="ATHILA_Orf1_C"/>
</dbReference>
<feature type="domain" description="Arabidopsis retrotransposon Orf1 C-terminal" evidence="2">
    <location>
        <begin position="640"/>
        <end position="733"/>
    </location>
</feature>
<reference evidence="4" key="1">
    <citation type="submission" date="2023-07" db="EMBL/GenBank/DDBJ databases">
        <title>A chromosome-level genome assembly of Lolium multiflorum.</title>
        <authorList>
            <person name="Chen Y."/>
            <person name="Copetti D."/>
            <person name="Kolliker R."/>
            <person name="Studer B."/>
        </authorList>
    </citation>
    <scope>NUCLEOTIDE SEQUENCE</scope>
    <source>
        <strain evidence="4">02402/16</strain>
        <tissue evidence="4">Leaf</tissue>
    </source>
</reference>
<feature type="compositionally biased region" description="Basic and acidic residues" evidence="1">
    <location>
        <begin position="523"/>
        <end position="537"/>
    </location>
</feature>
<dbReference type="PANTHER" id="PTHR33223:SF11">
    <property type="entry name" value="ELEMENT PROTEIN, PUTATIVE-RELATED"/>
    <property type="match status" value="1"/>
</dbReference>
<feature type="domain" description="Retrotransposon gag" evidence="3">
    <location>
        <begin position="215"/>
        <end position="308"/>
    </location>
</feature>